<dbReference type="GO" id="GO:0008453">
    <property type="term" value="F:alanine-glyoxylate transaminase activity"/>
    <property type="evidence" value="ECO:0007669"/>
    <property type="project" value="TreeGrafter"/>
</dbReference>
<dbReference type="GO" id="GO:0019265">
    <property type="term" value="P:glycine biosynthetic process, by transamination of glyoxylate"/>
    <property type="evidence" value="ECO:0007669"/>
    <property type="project" value="TreeGrafter"/>
</dbReference>
<feature type="domain" description="Aminotransferase class V" evidence="6">
    <location>
        <begin position="22"/>
        <end position="296"/>
    </location>
</feature>
<keyword evidence="7" id="KW-0808">Transferase</keyword>
<dbReference type="PIRSF" id="PIRSF000524">
    <property type="entry name" value="SPT"/>
    <property type="match status" value="1"/>
</dbReference>
<gene>
    <name evidence="7" type="primary">phnW</name>
    <name evidence="7" type="ORF">Bravens_00480</name>
</gene>
<dbReference type="PANTHER" id="PTHR21152:SF40">
    <property type="entry name" value="ALANINE--GLYOXYLATE AMINOTRANSFERASE"/>
    <property type="match status" value="1"/>
</dbReference>
<accession>A0A150HAT6</accession>
<dbReference type="InterPro" id="IPR000192">
    <property type="entry name" value="Aminotrans_V_dom"/>
</dbReference>
<keyword evidence="8" id="KW-1185">Reference proteome</keyword>
<dbReference type="EC" id="2.6.1.37" evidence="7"/>
<dbReference type="Gene3D" id="3.90.1150.10">
    <property type="entry name" value="Aspartate Aminotransferase, domain 1"/>
    <property type="match status" value="1"/>
</dbReference>
<protein>
    <submittedName>
        <fullName evidence="7">2-aminoethylphosphonate--pyruvate transaminase</fullName>
        <ecNumber evidence="7">2.6.1.37</ecNumber>
    </submittedName>
</protein>
<organism evidence="7 8">
    <name type="scientific">Brevibacterium ravenspurgense</name>
    <dbReference type="NCBI Taxonomy" id="479117"/>
    <lineage>
        <taxon>Bacteria</taxon>
        <taxon>Bacillati</taxon>
        <taxon>Actinomycetota</taxon>
        <taxon>Actinomycetes</taxon>
        <taxon>Micrococcales</taxon>
        <taxon>Brevibacteriaceae</taxon>
        <taxon>Brevibacterium</taxon>
    </lineage>
</organism>
<evidence type="ECO:0000259" key="6">
    <source>
        <dbReference type="Pfam" id="PF00266"/>
    </source>
</evidence>
<evidence type="ECO:0000313" key="8">
    <source>
        <dbReference type="Proteomes" id="UP000243589"/>
    </source>
</evidence>
<evidence type="ECO:0000256" key="3">
    <source>
        <dbReference type="ARBA" id="ARBA00022898"/>
    </source>
</evidence>
<comment type="similarity">
    <text evidence="2">Belongs to the class-V pyridoxal-phosphate-dependent aminotransferase family.</text>
</comment>
<name>A0A150HAT6_9MICO</name>
<evidence type="ECO:0000256" key="2">
    <source>
        <dbReference type="ARBA" id="ARBA00009236"/>
    </source>
</evidence>
<evidence type="ECO:0000256" key="4">
    <source>
        <dbReference type="PIRSR" id="PIRSR000524-1"/>
    </source>
</evidence>
<reference evidence="7 8" key="1">
    <citation type="submission" date="2016-01" db="EMBL/GenBank/DDBJ databases">
        <title>Use of Whole Genome Sequencing to ascertain that Brevibacterium massiliense (Roux, Raoult 2009) is a later heterotypic synonym of Brevibacterium ravenspurgense (Mages 2008).</title>
        <authorList>
            <person name="Bernier A.-M."/>
            <person name="Burdz T."/>
            <person name="Huynh C."/>
            <person name="Pachecho A.L."/>
            <person name="Wiebe D."/>
            <person name="Bonner C."/>
            <person name="Bernard K."/>
        </authorList>
    </citation>
    <scope>NUCLEOTIDE SEQUENCE [LARGE SCALE GENOMIC DNA]</scope>
    <source>
        <strain evidence="7 8">CCUG56047</strain>
    </source>
</reference>
<sequence>MSLPREDVDPNGLQEFSVVFTDRAVNHMSQKFVDAMQEFYGLLRDTYNADAAVVVPGSGSFGMESVARQFMEGQPTLVVRDGFFSYRWSQIIEMGKLTDHEVVSAVATDDSATPGFAPPAVDQVIDAIKKQGSKVVAAAHVETASGIVLTDEYIKALADAVHEQGGLFVLDCIASGALWVDMKELGVDVLISAPQKGWSGWPGMGYVMLNERALARLEETESSSFSMDLKKWHTVSETYRAGKHMYHATMPTDAMLHNLDVMREAKERGLDKIMRQQVELGERVRVGLAERGYKSVAAEGWEAPSVVVVYTDDPQEQSGAKFKAGDLQVASGVPLQVGEPEGFSTFRVGLFGLDKWDDVEGTVQRLFDGIDKALKA</sequence>
<dbReference type="RefSeq" id="WP_062019984.1">
    <property type="nucleotide sequence ID" value="NZ_LQQC01000005.1"/>
</dbReference>
<proteinExistence type="inferred from homology"/>
<comment type="caution">
    <text evidence="7">The sequence shown here is derived from an EMBL/GenBank/DDBJ whole genome shotgun (WGS) entry which is preliminary data.</text>
</comment>
<keyword evidence="3 5" id="KW-0663">Pyridoxal phosphate</keyword>
<feature type="binding site" evidence="4">
    <location>
        <position position="347"/>
    </location>
    <ligand>
        <name>substrate</name>
    </ligand>
</feature>
<dbReference type="AlphaFoldDB" id="A0A150HAT6"/>
<dbReference type="EMBL" id="LQQC01000005">
    <property type="protein sequence ID" value="KXZ59233.1"/>
    <property type="molecule type" value="Genomic_DNA"/>
</dbReference>
<dbReference type="InterPro" id="IPR015421">
    <property type="entry name" value="PyrdxlP-dep_Trfase_major"/>
</dbReference>
<dbReference type="InterPro" id="IPR015422">
    <property type="entry name" value="PyrdxlP-dep_Trfase_small"/>
</dbReference>
<dbReference type="Pfam" id="PF00266">
    <property type="entry name" value="Aminotran_5"/>
    <property type="match status" value="1"/>
</dbReference>
<dbReference type="InterPro" id="IPR024169">
    <property type="entry name" value="SP_NH2Trfase/AEP_transaminase"/>
</dbReference>
<dbReference type="Gene3D" id="3.40.640.10">
    <property type="entry name" value="Type I PLP-dependent aspartate aminotransferase-like (Major domain)"/>
    <property type="match status" value="1"/>
</dbReference>
<dbReference type="PATRIC" id="fig|479117.4.peg.480"/>
<evidence type="ECO:0000256" key="5">
    <source>
        <dbReference type="PIRSR" id="PIRSR000524-50"/>
    </source>
</evidence>
<dbReference type="InterPro" id="IPR015424">
    <property type="entry name" value="PyrdxlP-dep_Trfase"/>
</dbReference>
<dbReference type="GO" id="GO:0047304">
    <property type="term" value="F:2-aminoethylphosphonate-pyruvate transaminase activity"/>
    <property type="evidence" value="ECO:0007669"/>
    <property type="project" value="UniProtKB-EC"/>
</dbReference>
<dbReference type="PANTHER" id="PTHR21152">
    <property type="entry name" value="AMINOTRANSFERASE CLASS V"/>
    <property type="match status" value="1"/>
</dbReference>
<dbReference type="SUPFAM" id="SSF53383">
    <property type="entry name" value="PLP-dependent transferases"/>
    <property type="match status" value="1"/>
</dbReference>
<dbReference type="Proteomes" id="UP000243589">
    <property type="component" value="Unassembled WGS sequence"/>
</dbReference>
<feature type="modified residue" description="N6-(pyridoxal phosphate)lysine" evidence="5">
    <location>
        <position position="196"/>
    </location>
</feature>
<keyword evidence="7" id="KW-0032">Aminotransferase</keyword>
<dbReference type="GO" id="GO:0004760">
    <property type="term" value="F:L-serine-pyruvate transaminase activity"/>
    <property type="evidence" value="ECO:0007669"/>
    <property type="project" value="TreeGrafter"/>
</dbReference>
<evidence type="ECO:0000256" key="1">
    <source>
        <dbReference type="ARBA" id="ARBA00001933"/>
    </source>
</evidence>
<evidence type="ECO:0000313" key="7">
    <source>
        <dbReference type="EMBL" id="KXZ59233.1"/>
    </source>
</evidence>
<keyword evidence="7" id="KW-0670">Pyruvate</keyword>
<comment type="cofactor">
    <cofactor evidence="1 5">
        <name>pyridoxal 5'-phosphate</name>
        <dbReference type="ChEBI" id="CHEBI:597326"/>
    </cofactor>
</comment>